<evidence type="ECO:0000313" key="3">
    <source>
        <dbReference type="EMBL" id="OHT19348.1"/>
    </source>
</evidence>
<dbReference type="SUPFAM" id="SSF103473">
    <property type="entry name" value="MFS general substrate transporter"/>
    <property type="match status" value="1"/>
</dbReference>
<dbReference type="AlphaFoldDB" id="A0A1S1HB87"/>
<feature type="transmembrane region" description="Helical" evidence="2">
    <location>
        <begin position="56"/>
        <end position="77"/>
    </location>
</feature>
<feature type="transmembrane region" description="Helical" evidence="2">
    <location>
        <begin position="374"/>
        <end position="399"/>
    </location>
</feature>
<sequence length="467" mass="49759">MATVLNAAWEDRATAPPPASRLPAGRLLAFSAIALPVTAAQMPLNVYLPAIFAQHYGVPLAVLGTIFLIEKIWGAIADPIIGSLSDRTRSRFGRRRSWIAAGGILFGLSGLLLFFPLAGVTPLYLGLVLFAFYLGWSMIQIPFLAWSGEISGDYNERTRIATYQVVVGSASLLLVLVLPTIVDQIRPGDGPLKLGVMGGLLLITLVPSLILTLRAFPEPPLPARDVPRLPFGQTVRLVGGNPLLMRILASDFAVTLGQNIRGTLFVFFVSSYMGLPHWASGLFLLQFVFGITAGPIWMRIGYRLGKHRTAVLGELVQVAINLGLLLVVPGQLGLLIALTVAQGFAQGSGNLMLRSMVADVADQHRLDTGEDRTALFFSVFSISMKAAMAAAVGVALPLVAWLGFDPTSAENTPEALRGLLLVFALGPAIAHLVSAALVHGFPLDAAAHAEIRKSLDQRDAAPAALND</sequence>
<feature type="transmembrane region" description="Helical" evidence="2">
    <location>
        <begin position="98"/>
        <end position="117"/>
    </location>
</feature>
<keyword evidence="4" id="KW-1185">Reference proteome</keyword>
<gene>
    <name evidence="3" type="primary">yjmB</name>
    <name evidence="3" type="ORF">BHE75_01333</name>
</gene>
<evidence type="ECO:0000256" key="2">
    <source>
        <dbReference type="SAM" id="Phobius"/>
    </source>
</evidence>
<feature type="transmembrane region" description="Helical" evidence="2">
    <location>
        <begin position="123"/>
        <end position="148"/>
    </location>
</feature>
<keyword evidence="2" id="KW-1133">Transmembrane helix</keyword>
<dbReference type="Proteomes" id="UP000179467">
    <property type="component" value="Unassembled WGS sequence"/>
</dbReference>
<dbReference type="RefSeq" id="WP_015459892.1">
    <property type="nucleotide sequence ID" value="NZ_MIPT01000001.1"/>
</dbReference>
<feature type="transmembrane region" description="Helical" evidence="2">
    <location>
        <begin position="27"/>
        <end position="44"/>
    </location>
</feature>
<dbReference type="PANTHER" id="PTHR11328">
    <property type="entry name" value="MAJOR FACILITATOR SUPERFAMILY DOMAIN-CONTAINING PROTEIN"/>
    <property type="match status" value="1"/>
</dbReference>
<feature type="transmembrane region" description="Helical" evidence="2">
    <location>
        <begin position="419"/>
        <end position="443"/>
    </location>
</feature>
<dbReference type="InterPro" id="IPR036259">
    <property type="entry name" value="MFS_trans_sf"/>
</dbReference>
<dbReference type="Pfam" id="PF13347">
    <property type="entry name" value="MFS_2"/>
    <property type="match status" value="1"/>
</dbReference>
<protein>
    <submittedName>
        <fullName evidence="3">Putative symporter YjmB</fullName>
    </submittedName>
</protein>
<dbReference type="InterPro" id="IPR039672">
    <property type="entry name" value="MFS_2"/>
</dbReference>
<dbReference type="OrthoDB" id="9764596at2"/>
<dbReference type="GO" id="GO:0005886">
    <property type="term" value="C:plasma membrane"/>
    <property type="evidence" value="ECO:0007669"/>
    <property type="project" value="TreeGrafter"/>
</dbReference>
<comment type="similarity">
    <text evidence="1">Belongs to the sodium:galactoside symporter (TC 2.A.2) family.</text>
</comment>
<proteinExistence type="inferred from homology"/>
<feature type="transmembrane region" description="Helical" evidence="2">
    <location>
        <begin position="194"/>
        <end position="216"/>
    </location>
</feature>
<reference evidence="3 4" key="1">
    <citation type="submission" date="2016-09" db="EMBL/GenBank/DDBJ databases">
        <title>Metabolic pathway, cell adaptation mechanisms and a novel monoxygenase revealed through proteogenomic-transcription analysis of a Sphingomonas haloaromaticamans strain degrading the fungicide ortho-phenylphenol.</title>
        <authorList>
            <person name="Perruchon C."/>
            <person name="Papadopoulou E.S."/>
            <person name="Rousidou C."/>
            <person name="Vasileiadis S."/>
            <person name="Tanou G."/>
            <person name="Amoutzias G."/>
            <person name="Molassiotis A."/>
            <person name="Karpouzas D.G."/>
        </authorList>
    </citation>
    <scope>NUCLEOTIDE SEQUENCE [LARGE SCALE GENOMIC DNA]</scope>
    <source>
        <strain evidence="3 4">P3</strain>
    </source>
</reference>
<evidence type="ECO:0000256" key="1">
    <source>
        <dbReference type="ARBA" id="ARBA00009617"/>
    </source>
</evidence>
<organism evidence="3 4">
    <name type="scientific">Edaphosphingomonas haloaromaticamans</name>
    <dbReference type="NCBI Taxonomy" id="653954"/>
    <lineage>
        <taxon>Bacteria</taxon>
        <taxon>Pseudomonadati</taxon>
        <taxon>Pseudomonadota</taxon>
        <taxon>Alphaproteobacteria</taxon>
        <taxon>Sphingomonadales</taxon>
        <taxon>Rhizorhabdaceae</taxon>
        <taxon>Edaphosphingomonas</taxon>
    </lineage>
</organism>
<keyword evidence="2" id="KW-0812">Transmembrane</keyword>
<dbReference type="GO" id="GO:0008643">
    <property type="term" value="P:carbohydrate transport"/>
    <property type="evidence" value="ECO:0007669"/>
    <property type="project" value="InterPro"/>
</dbReference>
<accession>A0A1S1HB87</accession>
<feature type="transmembrane region" description="Helical" evidence="2">
    <location>
        <begin position="277"/>
        <end position="298"/>
    </location>
</feature>
<evidence type="ECO:0000313" key="4">
    <source>
        <dbReference type="Proteomes" id="UP000179467"/>
    </source>
</evidence>
<dbReference type="PANTHER" id="PTHR11328:SF24">
    <property type="entry name" value="MAJOR FACILITATOR SUPERFAMILY (MFS) PROFILE DOMAIN-CONTAINING PROTEIN"/>
    <property type="match status" value="1"/>
</dbReference>
<dbReference type="Gene3D" id="1.20.1250.20">
    <property type="entry name" value="MFS general substrate transporter like domains"/>
    <property type="match status" value="2"/>
</dbReference>
<feature type="transmembrane region" description="Helical" evidence="2">
    <location>
        <begin position="160"/>
        <end position="182"/>
    </location>
</feature>
<dbReference type="GO" id="GO:0015293">
    <property type="term" value="F:symporter activity"/>
    <property type="evidence" value="ECO:0007669"/>
    <property type="project" value="InterPro"/>
</dbReference>
<dbReference type="EMBL" id="MIPT01000001">
    <property type="protein sequence ID" value="OHT19348.1"/>
    <property type="molecule type" value="Genomic_DNA"/>
</dbReference>
<name>A0A1S1HB87_9SPHN</name>
<keyword evidence="2" id="KW-0472">Membrane</keyword>
<comment type="caution">
    <text evidence="3">The sequence shown here is derived from an EMBL/GenBank/DDBJ whole genome shotgun (WGS) entry which is preliminary data.</text>
</comment>